<dbReference type="InterPro" id="IPR018247">
    <property type="entry name" value="EF_Hand_1_Ca_BS"/>
</dbReference>
<dbReference type="OrthoDB" id="439832at2759"/>
<evidence type="ECO:0000256" key="3">
    <source>
        <dbReference type="ARBA" id="ARBA00022837"/>
    </source>
</evidence>
<proteinExistence type="predicted"/>
<feature type="region of interest" description="Disordered" evidence="4">
    <location>
        <begin position="257"/>
        <end position="287"/>
    </location>
</feature>
<dbReference type="VEuPathDB" id="CryptoDB:Vbra_18232"/>
<dbReference type="Proteomes" id="UP000041254">
    <property type="component" value="Unassembled WGS sequence"/>
</dbReference>
<dbReference type="CDD" id="cd00051">
    <property type="entry name" value="EFh"/>
    <property type="match status" value="1"/>
</dbReference>
<feature type="region of interest" description="Disordered" evidence="4">
    <location>
        <begin position="1"/>
        <end position="93"/>
    </location>
</feature>
<keyword evidence="3" id="KW-0106">Calcium</keyword>
<accession>A0A0G4GLF9</accession>
<reference evidence="6 7" key="1">
    <citation type="submission" date="2014-11" db="EMBL/GenBank/DDBJ databases">
        <authorList>
            <person name="Zhu J."/>
            <person name="Qi W."/>
            <person name="Song R."/>
        </authorList>
    </citation>
    <scope>NUCLEOTIDE SEQUENCE [LARGE SCALE GENOMIC DNA]</scope>
</reference>
<feature type="compositionally biased region" description="Pro residues" evidence="4">
    <location>
        <begin position="211"/>
        <end position="229"/>
    </location>
</feature>
<feature type="compositionally biased region" description="Gly residues" evidence="4">
    <location>
        <begin position="59"/>
        <end position="69"/>
    </location>
</feature>
<dbReference type="GO" id="GO:0005509">
    <property type="term" value="F:calcium ion binding"/>
    <property type="evidence" value="ECO:0007669"/>
    <property type="project" value="InterPro"/>
</dbReference>
<dbReference type="OMA" id="NQIPKVM"/>
<dbReference type="STRING" id="1169540.A0A0G4GLF9"/>
<keyword evidence="2" id="KW-0677">Repeat</keyword>
<dbReference type="PROSITE" id="PS50222">
    <property type="entry name" value="EF_HAND_2"/>
    <property type="match status" value="5"/>
</dbReference>
<evidence type="ECO:0000313" key="7">
    <source>
        <dbReference type="Proteomes" id="UP000041254"/>
    </source>
</evidence>
<dbReference type="PRINTS" id="PR00450">
    <property type="entry name" value="RECOVERIN"/>
</dbReference>
<dbReference type="PROSITE" id="PS00018">
    <property type="entry name" value="EF_HAND_1"/>
    <property type="match status" value="5"/>
</dbReference>
<evidence type="ECO:0000259" key="5">
    <source>
        <dbReference type="PROSITE" id="PS50222"/>
    </source>
</evidence>
<sequence>MSGPPFMPPPPPPPVATGPLSPSQPSDAPPKPTTGGGFPSGGRLSITNPVMMPPPPVFGGLGPSMGGSRGSVNLSTSKGPPGSLRPGLPGPEQTSQAFVIPGIQERDYADEEIKQAFDTFDLDNNRFVGAAEIRHILDLIGEKASDEEIDEMIRMIDIDGDGQVTYDEFYKLVKSPPVLWAADPNAVGAAGVPVPPSPLRMPGDLGSSGRVPPPPQAPPPLPGTLPPPAAAAAPMSVLGASVGSSGQQQQPNTFASLFKSSKSEKDTTAKRKEDDAAIGGGGGGGGLKKIDREAIMQEFSKQKALKPAYIKKVYKKFQEMDDDKSGLIDYDEFCKVLDTEPSPLMRRVFDMFDADGSGSLELKEFIVGLSSFTSASKTDKLKFAFMMFDEDCSGFIDRKELIKILRANFVASNAQSDAEIEKKADQIFESLGLPAQTGKISMEHFLQLSKKSAGLLFPAIQLATKIDATLGR</sequence>
<dbReference type="InParanoid" id="A0A0G4GLF9"/>
<dbReference type="InterPro" id="IPR002048">
    <property type="entry name" value="EF_hand_dom"/>
</dbReference>
<protein>
    <recommendedName>
        <fullName evidence="5">EF-hand domain-containing protein</fullName>
    </recommendedName>
</protein>
<feature type="domain" description="EF-hand" evidence="5">
    <location>
        <begin position="345"/>
        <end position="375"/>
    </location>
</feature>
<dbReference type="SMART" id="SM00054">
    <property type="entry name" value="EFh"/>
    <property type="match status" value="5"/>
</dbReference>
<organism evidence="6 7">
    <name type="scientific">Vitrella brassicaformis (strain CCMP3155)</name>
    <dbReference type="NCBI Taxonomy" id="1169540"/>
    <lineage>
        <taxon>Eukaryota</taxon>
        <taxon>Sar</taxon>
        <taxon>Alveolata</taxon>
        <taxon>Colpodellida</taxon>
        <taxon>Vitrellaceae</taxon>
        <taxon>Vitrella</taxon>
    </lineage>
</organism>
<evidence type="ECO:0000256" key="1">
    <source>
        <dbReference type="ARBA" id="ARBA00022723"/>
    </source>
</evidence>
<dbReference type="FunFam" id="1.10.238.10:FF:000003">
    <property type="entry name" value="Calmodulin A"/>
    <property type="match status" value="1"/>
</dbReference>
<feature type="compositionally biased region" description="Basic and acidic residues" evidence="4">
    <location>
        <begin position="261"/>
        <end position="275"/>
    </location>
</feature>
<feature type="compositionally biased region" description="Gly residues" evidence="4">
    <location>
        <begin position="278"/>
        <end position="287"/>
    </location>
</feature>
<keyword evidence="7" id="KW-1185">Reference proteome</keyword>
<feature type="domain" description="EF-hand" evidence="5">
    <location>
        <begin position="108"/>
        <end position="143"/>
    </location>
</feature>
<dbReference type="SUPFAM" id="SSF47473">
    <property type="entry name" value="EF-hand"/>
    <property type="match status" value="2"/>
</dbReference>
<evidence type="ECO:0000256" key="2">
    <source>
        <dbReference type="ARBA" id="ARBA00022737"/>
    </source>
</evidence>
<gene>
    <name evidence="6" type="ORF">Vbra_18232</name>
</gene>
<dbReference type="InterPro" id="IPR011992">
    <property type="entry name" value="EF-hand-dom_pair"/>
</dbReference>
<dbReference type="PANTHER" id="PTHR45942">
    <property type="entry name" value="PROTEIN PHOSPATASE 3 REGULATORY SUBUNIT B ALPHA ISOFORM TYPE 1"/>
    <property type="match status" value="1"/>
</dbReference>
<evidence type="ECO:0000256" key="4">
    <source>
        <dbReference type="SAM" id="MobiDB-lite"/>
    </source>
</evidence>
<name>A0A0G4GLF9_VITBC</name>
<feature type="domain" description="EF-hand" evidence="5">
    <location>
        <begin position="144"/>
        <end position="179"/>
    </location>
</feature>
<feature type="compositionally biased region" description="Low complexity" evidence="4">
    <location>
        <begin position="79"/>
        <end position="91"/>
    </location>
</feature>
<dbReference type="AlphaFoldDB" id="A0A0G4GLF9"/>
<dbReference type="Pfam" id="PF13499">
    <property type="entry name" value="EF-hand_7"/>
    <property type="match status" value="1"/>
</dbReference>
<feature type="domain" description="EF-hand" evidence="5">
    <location>
        <begin position="376"/>
        <end position="411"/>
    </location>
</feature>
<dbReference type="Pfam" id="PF13202">
    <property type="entry name" value="EF-hand_5"/>
    <property type="match status" value="2"/>
</dbReference>
<dbReference type="Pfam" id="PF13405">
    <property type="entry name" value="EF-hand_6"/>
    <property type="match status" value="1"/>
</dbReference>
<feature type="region of interest" description="Disordered" evidence="4">
    <location>
        <begin position="191"/>
        <end position="231"/>
    </location>
</feature>
<dbReference type="Gene3D" id="1.10.238.10">
    <property type="entry name" value="EF-hand"/>
    <property type="match status" value="2"/>
</dbReference>
<feature type="compositionally biased region" description="Pro residues" evidence="4">
    <location>
        <begin position="1"/>
        <end position="16"/>
    </location>
</feature>
<feature type="domain" description="EF-hand" evidence="5">
    <location>
        <begin position="308"/>
        <end position="343"/>
    </location>
</feature>
<dbReference type="EMBL" id="CDMY01000708">
    <property type="protein sequence ID" value="CEM30956.1"/>
    <property type="molecule type" value="Genomic_DNA"/>
</dbReference>
<evidence type="ECO:0000313" key="6">
    <source>
        <dbReference type="EMBL" id="CEM30956.1"/>
    </source>
</evidence>
<keyword evidence="1" id="KW-0479">Metal-binding</keyword>